<feature type="non-terminal residue" evidence="1">
    <location>
        <position position="1"/>
    </location>
</feature>
<sequence length="120" mass="14377">MFMIAEVLSFFEDRKNSNVQGFQNTFLLIKVEKFEDQDIQARMFFLNSNLAVELFVVLEDIKVKEINETTNRKKIFTLVPEQKRYIVHNYNKPDNVKTYEMQKCLDKAINIIFKTEKQEE</sequence>
<keyword evidence="2" id="KW-1185">Reference proteome</keyword>
<reference evidence="1" key="1">
    <citation type="submission" date="2021-06" db="EMBL/GenBank/DDBJ databases">
        <authorList>
            <person name="Kallberg Y."/>
            <person name="Tangrot J."/>
            <person name="Rosling A."/>
        </authorList>
    </citation>
    <scope>NUCLEOTIDE SEQUENCE</scope>
    <source>
        <strain evidence="1">28 12/20/2015</strain>
    </source>
</reference>
<accession>A0ACA9RK48</accession>
<proteinExistence type="predicted"/>
<organism evidence="1 2">
    <name type="scientific">Cetraspora pellucida</name>
    <dbReference type="NCBI Taxonomy" id="1433469"/>
    <lineage>
        <taxon>Eukaryota</taxon>
        <taxon>Fungi</taxon>
        <taxon>Fungi incertae sedis</taxon>
        <taxon>Mucoromycota</taxon>
        <taxon>Glomeromycotina</taxon>
        <taxon>Glomeromycetes</taxon>
        <taxon>Diversisporales</taxon>
        <taxon>Gigasporaceae</taxon>
        <taxon>Cetraspora</taxon>
    </lineage>
</organism>
<evidence type="ECO:0000313" key="2">
    <source>
        <dbReference type="Proteomes" id="UP000789366"/>
    </source>
</evidence>
<evidence type="ECO:0000313" key="1">
    <source>
        <dbReference type="EMBL" id="CAG8796235.1"/>
    </source>
</evidence>
<dbReference type="Proteomes" id="UP000789366">
    <property type="component" value="Unassembled WGS sequence"/>
</dbReference>
<name>A0ACA9RK48_9GLOM</name>
<gene>
    <name evidence="1" type="ORF">SPELUC_LOCUS17652</name>
</gene>
<comment type="caution">
    <text evidence="1">The sequence shown here is derived from an EMBL/GenBank/DDBJ whole genome shotgun (WGS) entry which is preliminary data.</text>
</comment>
<dbReference type="EMBL" id="CAJVPW010074520">
    <property type="protein sequence ID" value="CAG8796235.1"/>
    <property type="molecule type" value="Genomic_DNA"/>
</dbReference>
<protein>
    <submittedName>
        <fullName evidence="1">2237_t:CDS:1</fullName>
    </submittedName>
</protein>